<evidence type="ECO:0000313" key="1">
    <source>
        <dbReference type="EMBL" id="KDQ06466.1"/>
    </source>
</evidence>
<proteinExistence type="predicted"/>
<protein>
    <submittedName>
        <fullName evidence="1">Uncharacterized protein</fullName>
    </submittedName>
</protein>
<dbReference type="AlphaFoldDB" id="A0A067M4G5"/>
<keyword evidence="2" id="KW-1185">Reference proteome</keyword>
<dbReference type="Proteomes" id="UP000027195">
    <property type="component" value="Unassembled WGS sequence"/>
</dbReference>
<organism evidence="1 2">
    <name type="scientific">Botryobasidium botryosum (strain FD-172 SS1)</name>
    <dbReference type="NCBI Taxonomy" id="930990"/>
    <lineage>
        <taxon>Eukaryota</taxon>
        <taxon>Fungi</taxon>
        <taxon>Dikarya</taxon>
        <taxon>Basidiomycota</taxon>
        <taxon>Agaricomycotina</taxon>
        <taxon>Agaricomycetes</taxon>
        <taxon>Cantharellales</taxon>
        <taxon>Botryobasidiaceae</taxon>
        <taxon>Botryobasidium</taxon>
    </lineage>
</organism>
<dbReference type="InParanoid" id="A0A067M4G5"/>
<sequence length="79" mass="9026">MSSFQSRAPDLLSSSHPTAVRRPCMLELATQPLRRRLHERIQTRIQTNRRSALTNDCDIIAASSSAIIFAHYLVIRHEL</sequence>
<reference evidence="2" key="1">
    <citation type="journal article" date="2014" name="Proc. Natl. Acad. Sci. U.S.A.">
        <title>Extensive sampling of basidiomycete genomes demonstrates inadequacy of the white-rot/brown-rot paradigm for wood decay fungi.</title>
        <authorList>
            <person name="Riley R."/>
            <person name="Salamov A.A."/>
            <person name="Brown D.W."/>
            <person name="Nagy L.G."/>
            <person name="Floudas D."/>
            <person name="Held B.W."/>
            <person name="Levasseur A."/>
            <person name="Lombard V."/>
            <person name="Morin E."/>
            <person name="Otillar R."/>
            <person name="Lindquist E.A."/>
            <person name="Sun H."/>
            <person name="LaButti K.M."/>
            <person name="Schmutz J."/>
            <person name="Jabbour D."/>
            <person name="Luo H."/>
            <person name="Baker S.E."/>
            <person name="Pisabarro A.G."/>
            <person name="Walton J.D."/>
            <person name="Blanchette R.A."/>
            <person name="Henrissat B."/>
            <person name="Martin F."/>
            <person name="Cullen D."/>
            <person name="Hibbett D.S."/>
            <person name="Grigoriev I.V."/>
        </authorList>
    </citation>
    <scope>NUCLEOTIDE SEQUENCE [LARGE SCALE GENOMIC DNA]</scope>
    <source>
        <strain evidence="2">FD-172 SS1</strain>
    </source>
</reference>
<dbReference type="HOGENOM" id="CLU_2605703_0_0_1"/>
<accession>A0A067M4G5</accession>
<name>A0A067M4G5_BOTB1</name>
<dbReference type="EMBL" id="KL198135">
    <property type="protein sequence ID" value="KDQ06466.1"/>
    <property type="molecule type" value="Genomic_DNA"/>
</dbReference>
<evidence type="ECO:0000313" key="2">
    <source>
        <dbReference type="Proteomes" id="UP000027195"/>
    </source>
</evidence>
<gene>
    <name evidence="1" type="ORF">BOTBODRAFT_39585</name>
</gene>